<dbReference type="AlphaFoldDB" id="A0A1E7W609"/>
<organism evidence="1 2">
    <name type="scientific">Duganella phyllosphaerae</name>
    <dbReference type="NCBI Taxonomy" id="762836"/>
    <lineage>
        <taxon>Bacteria</taxon>
        <taxon>Pseudomonadati</taxon>
        <taxon>Pseudomonadota</taxon>
        <taxon>Betaproteobacteria</taxon>
        <taxon>Burkholderiales</taxon>
        <taxon>Oxalobacteraceae</taxon>
        <taxon>Telluria group</taxon>
        <taxon>Duganella</taxon>
    </lineage>
</organism>
<reference evidence="2" key="1">
    <citation type="journal article" date="2016" name="Front. Microbiol.">
        <title>Molecular Keys to the Janthinobacterium and Duganella spp. Interaction with the Plant Pathogen Fusarium graminearum.</title>
        <authorList>
            <person name="Haack F.S."/>
            <person name="Poehlein A."/>
            <person name="Kroger C."/>
            <person name="Voigt C.A."/>
            <person name="Piepenbring M."/>
            <person name="Bode H.B."/>
            <person name="Daniel R."/>
            <person name="Schafer W."/>
            <person name="Streit W.R."/>
        </authorList>
    </citation>
    <scope>NUCLEOTIDE SEQUENCE [LARGE SCALE GENOMIC DNA]</scope>
    <source>
        <strain evidence="2">T54</strain>
    </source>
</reference>
<dbReference type="EMBL" id="LROM01000152">
    <property type="protein sequence ID" value="OEZ91434.1"/>
    <property type="molecule type" value="Genomic_DNA"/>
</dbReference>
<name>A0A1E7W609_9BURK</name>
<comment type="caution">
    <text evidence="1">The sequence shown here is derived from an EMBL/GenBank/DDBJ whole genome shotgun (WGS) entry which is preliminary data.</text>
</comment>
<sequence>MSWPSVVRAVPTPSAPLAAISVSSEALGGAPTLPSWLRERATTDWLLSRIAVTAPPSACCRSSRRTMRSGRITAVNIYSLPDTVITGTRTGNAGWPRGPRTMRPTTGWRVVSASRRLTGSASGGGRAPYGSMVRHKTLPVLSLRITPIHSGWALTSVPATPWKACKSPSCNSGARPSPVRMATALSSSASAALDSARARSSIRRFCSRCWYSLALWMLQAPSSASGSSPIAVSMISRCRRGQVRRERGSMEWFSTEIESRSGSLT</sequence>
<evidence type="ECO:0000313" key="2">
    <source>
        <dbReference type="Proteomes" id="UP000175989"/>
    </source>
</evidence>
<gene>
    <name evidence="1" type="ORF">DUPY_50460</name>
</gene>
<dbReference type="Proteomes" id="UP000175989">
    <property type="component" value="Unassembled WGS sequence"/>
</dbReference>
<keyword evidence="2" id="KW-1185">Reference proteome</keyword>
<protein>
    <submittedName>
        <fullName evidence="1">Uncharacterized protein</fullName>
    </submittedName>
</protein>
<accession>A0A1E7W609</accession>
<evidence type="ECO:0000313" key="1">
    <source>
        <dbReference type="EMBL" id="OEZ91434.1"/>
    </source>
</evidence>
<proteinExistence type="predicted"/>